<dbReference type="Proteomes" id="UP000593567">
    <property type="component" value="Unassembled WGS sequence"/>
</dbReference>
<accession>A0A7J7K1C2</accession>
<dbReference type="EMBL" id="VXIV02001607">
    <property type="protein sequence ID" value="KAF6031388.1"/>
    <property type="molecule type" value="Genomic_DNA"/>
</dbReference>
<protein>
    <recommendedName>
        <fullName evidence="1">Oxidative stress-responsive serine-rich protein 1</fullName>
    </recommendedName>
    <alternativeName>
        <fullName evidence="4">Oxidative stress-responsive protein 1</fullName>
    </alternativeName>
    <alternativeName>
        <fullName evidence="3">Peroxide-inducible transcript 1 protein</fullName>
    </alternativeName>
</protein>
<keyword evidence="2" id="KW-0597">Phosphoprotein</keyword>
<evidence type="ECO:0000256" key="5">
    <source>
        <dbReference type="SAM" id="MobiDB-lite"/>
    </source>
</evidence>
<comment type="caution">
    <text evidence="6">The sequence shown here is derived from an EMBL/GenBank/DDBJ whole genome shotgun (WGS) entry which is preliminary data.</text>
</comment>
<organism evidence="6 7">
    <name type="scientific">Bugula neritina</name>
    <name type="common">Brown bryozoan</name>
    <name type="synonym">Sertularia neritina</name>
    <dbReference type="NCBI Taxonomy" id="10212"/>
    <lineage>
        <taxon>Eukaryota</taxon>
        <taxon>Metazoa</taxon>
        <taxon>Spiralia</taxon>
        <taxon>Lophotrochozoa</taxon>
        <taxon>Bryozoa</taxon>
        <taxon>Gymnolaemata</taxon>
        <taxon>Cheilostomatida</taxon>
        <taxon>Flustrina</taxon>
        <taxon>Buguloidea</taxon>
        <taxon>Bugulidae</taxon>
        <taxon>Bugula</taxon>
    </lineage>
</organism>
<dbReference type="PANTHER" id="PTHR31383:SF2">
    <property type="entry name" value="OXIDATIVE STRESS-RESPONSIVE SERINE-RICH PROTEIN 1"/>
    <property type="match status" value="1"/>
</dbReference>
<evidence type="ECO:0000313" key="6">
    <source>
        <dbReference type="EMBL" id="KAF6031388.1"/>
    </source>
</evidence>
<dbReference type="GO" id="GO:0070301">
    <property type="term" value="P:cellular response to hydrogen peroxide"/>
    <property type="evidence" value="ECO:0007669"/>
    <property type="project" value="TreeGrafter"/>
</dbReference>
<proteinExistence type="predicted"/>
<reference evidence="6" key="1">
    <citation type="submission" date="2020-06" db="EMBL/GenBank/DDBJ databases">
        <title>Draft genome of Bugula neritina, a colonial animal packing powerful symbionts and potential medicines.</title>
        <authorList>
            <person name="Rayko M."/>
        </authorList>
    </citation>
    <scope>NUCLEOTIDE SEQUENCE [LARGE SCALE GENOMIC DNA]</scope>
    <source>
        <strain evidence="6">Kwan_BN1</strain>
    </source>
</reference>
<evidence type="ECO:0000313" key="7">
    <source>
        <dbReference type="Proteomes" id="UP000593567"/>
    </source>
</evidence>
<gene>
    <name evidence="6" type="ORF">EB796_010303</name>
</gene>
<dbReference type="InterPro" id="IPR008494">
    <property type="entry name" value="DUF776"/>
</dbReference>
<feature type="compositionally biased region" description="Low complexity" evidence="5">
    <location>
        <begin position="86"/>
        <end position="96"/>
    </location>
</feature>
<feature type="region of interest" description="Disordered" evidence="5">
    <location>
        <begin position="1"/>
        <end position="23"/>
    </location>
</feature>
<evidence type="ECO:0000256" key="1">
    <source>
        <dbReference type="ARBA" id="ARBA00015005"/>
    </source>
</evidence>
<dbReference type="AlphaFoldDB" id="A0A7J7K1C2"/>
<name>A0A7J7K1C2_BUGNE</name>
<feature type="region of interest" description="Disordered" evidence="5">
    <location>
        <begin position="86"/>
        <end position="111"/>
    </location>
</feature>
<sequence length="270" mass="30065">MITSNKKIGSSVCSDADSGSRQIPTVTEQSVLDTSKTRYLTQCVPCSAEQWNNKVFRRHYKQKHKHKPYDPCQELNLDRLQISPTQPTKIQQTTKKSCQHSSSLTVSSSFRNPASPLLHSAKLTVAPKNNCGPSLSTNASVFDFATLASQVGKLECETKSSTSSYNFSKMRDSLTNNDNSNLHVTSNPNSATRKTIQCSSNSVKYLRDNHSGASQTTHPSTKSTTGLIRTCSQEAMLHESDFTVEELSYYFDELVHIPKQMSQMAEMMYT</sequence>
<dbReference type="PANTHER" id="PTHR31383">
    <property type="entry name" value="OXIDATIVE STRESS-RESPONSE SERINE-RICH PROTEIN 1"/>
    <property type="match status" value="1"/>
</dbReference>
<evidence type="ECO:0000256" key="4">
    <source>
        <dbReference type="ARBA" id="ARBA00031405"/>
    </source>
</evidence>
<keyword evidence="7" id="KW-1185">Reference proteome</keyword>
<feature type="compositionally biased region" description="Polar residues" evidence="5">
    <location>
        <begin position="99"/>
        <end position="111"/>
    </location>
</feature>
<evidence type="ECO:0000256" key="2">
    <source>
        <dbReference type="ARBA" id="ARBA00022553"/>
    </source>
</evidence>
<dbReference type="OrthoDB" id="10045817at2759"/>
<evidence type="ECO:0000256" key="3">
    <source>
        <dbReference type="ARBA" id="ARBA00029721"/>
    </source>
</evidence>